<dbReference type="Proteomes" id="UP000697927">
    <property type="component" value="Unassembled WGS sequence"/>
</dbReference>
<keyword evidence="2" id="KW-0489">Methyltransferase</keyword>
<dbReference type="SUPFAM" id="SSF53335">
    <property type="entry name" value="S-adenosyl-L-methionine-dependent methyltransferases"/>
    <property type="match status" value="1"/>
</dbReference>
<accession>A0ABX0VQ33</accession>
<proteinExistence type="predicted"/>
<evidence type="ECO:0000313" key="2">
    <source>
        <dbReference type="EMBL" id="NIY49212.1"/>
    </source>
</evidence>
<dbReference type="GO" id="GO:0032259">
    <property type="term" value="P:methylation"/>
    <property type="evidence" value="ECO:0007669"/>
    <property type="project" value="UniProtKB-KW"/>
</dbReference>
<dbReference type="RefSeq" id="WP_167613792.1">
    <property type="nucleotide sequence ID" value="NZ_SOYS01000009.1"/>
</dbReference>
<keyword evidence="3" id="KW-1185">Reference proteome</keyword>
<keyword evidence="2" id="KW-0808">Transferase</keyword>
<dbReference type="EMBL" id="SOYS01000009">
    <property type="protein sequence ID" value="NIY49212.1"/>
    <property type="molecule type" value="Genomic_DNA"/>
</dbReference>
<comment type="caution">
    <text evidence="2">The sequence shown here is derived from an EMBL/GenBank/DDBJ whole genome shotgun (WGS) entry which is preliminary data.</text>
</comment>
<dbReference type="InterPro" id="IPR013216">
    <property type="entry name" value="Methyltransf_11"/>
</dbReference>
<dbReference type="InterPro" id="IPR029063">
    <property type="entry name" value="SAM-dependent_MTases_sf"/>
</dbReference>
<evidence type="ECO:0000313" key="3">
    <source>
        <dbReference type="Proteomes" id="UP000697927"/>
    </source>
</evidence>
<dbReference type="Gene3D" id="3.40.50.150">
    <property type="entry name" value="Vaccinia Virus protein VP39"/>
    <property type="match status" value="1"/>
</dbReference>
<protein>
    <submittedName>
        <fullName evidence="2">Class I SAM-dependent methyltransferase</fullName>
    </submittedName>
</protein>
<dbReference type="CDD" id="cd02440">
    <property type="entry name" value="AdoMet_MTases"/>
    <property type="match status" value="1"/>
</dbReference>
<evidence type="ECO:0000259" key="1">
    <source>
        <dbReference type="Pfam" id="PF08241"/>
    </source>
</evidence>
<dbReference type="Pfam" id="PF08241">
    <property type="entry name" value="Methyltransf_11"/>
    <property type="match status" value="1"/>
</dbReference>
<dbReference type="PANTHER" id="PTHR43464:SF23">
    <property type="entry name" value="JUVENILE HORMONE ACID O-METHYLTRANSFERASE"/>
    <property type="match status" value="1"/>
</dbReference>
<gene>
    <name evidence="2" type="ORF">E2L00_17290</name>
</gene>
<sequence>MQKEAKPSAPQNIFDDPVFFENYRQLRENDSGLNGLLELPALYSLLPELGGRSVLDLGCGFGDFARYARKHGAASVLGVDVSQKMLAQAMACTNDESIVYLHLAIEQLQVQEQRFDVAVSSLALHYIEDFSALCGKVFASLKPGGQFIFSVEHPMCTALQVGWVPYENGDVWPVDRYQEQTLRHTTWFVDDVQKYHRTVENYVNTLLDNGFALTRLLEPKPRDEAVALRPDLATQCRRPPFLLLRAAKI</sequence>
<dbReference type="PANTHER" id="PTHR43464">
    <property type="entry name" value="METHYLTRANSFERASE"/>
    <property type="match status" value="1"/>
</dbReference>
<organism evidence="2 3">
    <name type="scientific">Cedecea colo</name>
    <dbReference type="NCBI Taxonomy" id="2552946"/>
    <lineage>
        <taxon>Bacteria</taxon>
        <taxon>Pseudomonadati</taxon>
        <taxon>Pseudomonadota</taxon>
        <taxon>Gammaproteobacteria</taxon>
        <taxon>Enterobacterales</taxon>
        <taxon>Enterobacteriaceae</taxon>
        <taxon>Cedecea</taxon>
    </lineage>
</organism>
<reference evidence="2 3" key="1">
    <citation type="journal article" date="2020" name="Microorganisms">
        <title>Polyphasic Characterisation of Cedecea colo sp. nov., a New Enteric Bacterium Isolated from the Koala Hindgut.</title>
        <authorList>
            <person name="Boath J.M."/>
            <person name="Dakhal S."/>
            <person name="Van T.T.H."/>
            <person name="Moore R.J."/>
            <person name="Dekiwadia C."/>
            <person name="Macreadie I.G."/>
        </authorList>
    </citation>
    <scope>NUCLEOTIDE SEQUENCE [LARGE SCALE GENOMIC DNA]</scope>
    <source>
        <strain evidence="2 3">ZA</strain>
    </source>
</reference>
<feature type="domain" description="Methyltransferase type 11" evidence="1">
    <location>
        <begin position="55"/>
        <end position="149"/>
    </location>
</feature>
<dbReference type="GO" id="GO:0008168">
    <property type="term" value="F:methyltransferase activity"/>
    <property type="evidence" value="ECO:0007669"/>
    <property type="project" value="UniProtKB-KW"/>
</dbReference>
<name>A0ABX0VQ33_9ENTR</name>